<dbReference type="EMBL" id="JAHZIK010003414">
    <property type="protein sequence ID" value="MBW7461932.1"/>
    <property type="molecule type" value="Genomic_DNA"/>
</dbReference>
<evidence type="ECO:0000313" key="3">
    <source>
        <dbReference type="Proteomes" id="UP001519887"/>
    </source>
</evidence>
<comment type="caution">
    <text evidence="2">The sequence shown here is derived from an EMBL/GenBank/DDBJ whole genome shotgun (WGS) entry which is preliminary data.</text>
</comment>
<reference evidence="2 3" key="1">
    <citation type="submission" date="2021-07" db="EMBL/GenBank/DDBJ databases">
        <title>Paenibacillus radiodurans sp. nov., isolated from the southeastern edge of Tengger Desert.</title>
        <authorList>
            <person name="Zhang G."/>
        </authorList>
    </citation>
    <scope>NUCLEOTIDE SEQUENCE [LARGE SCALE GENOMIC DNA]</scope>
    <source>
        <strain evidence="2 3">CCM 7311</strain>
    </source>
</reference>
<gene>
    <name evidence="2" type="ORF">K0U00_48560</name>
</gene>
<proteinExistence type="predicted"/>
<evidence type="ECO:0000256" key="1">
    <source>
        <dbReference type="SAM" id="MobiDB-lite"/>
    </source>
</evidence>
<sequence>MNEKDKDLDKEIELEEKEASASPELDGETDVDSPAKGGFNLEKETPSDLTEDDMDRDIESGLADEREETD</sequence>
<keyword evidence="3" id="KW-1185">Reference proteome</keyword>
<feature type="compositionally biased region" description="Basic and acidic residues" evidence="1">
    <location>
        <begin position="1"/>
        <end position="11"/>
    </location>
</feature>
<organism evidence="2 3">
    <name type="scientific">Paenibacillus sepulcri</name>
    <dbReference type="NCBI Taxonomy" id="359917"/>
    <lineage>
        <taxon>Bacteria</taxon>
        <taxon>Bacillati</taxon>
        <taxon>Bacillota</taxon>
        <taxon>Bacilli</taxon>
        <taxon>Bacillales</taxon>
        <taxon>Paenibacillaceae</taxon>
        <taxon>Paenibacillus</taxon>
    </lineage>
</organism>
<protein>
    <submittedName>
        <fullName evidence="2">Uncharacterized protein</fullName>
    </submittedName>
</protein>
<name>A0ABS7CLW2_9BACL</name>
<accession>A0ABS7CLW2</accession>
<dbReference type="Proteomes" id="UP001519887">
    <property type="component" value="Unassembled WGS sequence"/>
</dbReference>
<feature type="non-terminal residue" evidence="2">
    <location>
        <position position="70"/>
    </location>
</feature>
<feature type="region of interest" description="Disordered" evidence="1">
    <location>
        <begin position="1"/>
        <end position="70"/>
    </location>
</feature>
<evidence type="ECO:0000313" key="2">
    <source>
        <dbReference type="EMBL" id="MBW7461932.1"/>
    </source>
</evidence>